<proteinExistence type="inferred from homology"/>
<evidence type="ECO:0000313" key="7">
    <source>
        <dbReference type="Proteomes" id="UP001429100"/>
    </source>
</evidence>
<dbReference type="GO" id="GO:0003735">
    <property type="term" value="F:structural constituent of ribosome"/>
    <property type="evidence" value="ECO:0007669"/>
    <property type="project" value="InterPro"/>
</dbReference>
<evidence type="ECO:0000256" key="4">
    <source>
        <dbReference type="PIRNR" id="PIRNR002148"/>
    </source>
</evidence>
<dbReference type="EMBL" id="JTAI01000044">
    <property type="protein sequence ID" value="PPS97155.1"/>
    <property type="molecule type" value="Genomic_DNA"/>
</dbReference>
<comment type="similarity">
    <text evidence="1 4">Belongs to the eukaryotic ribosomal protein eS21 family.</text>
</comment>
<dbReference type="OrthoDB" id="278325at2759"/>
<keyword evidence="3 4" id="KW-0687">Ribonucleoprotein</keyword>
<dbReference type="PIRSF" id="PIRSF002148">
    <property type="entry name" value="Ribosomal_S21e"/>
    <property type="match status" value="1"/>
</dbReference>
<organism evidence="5">
    <name type="scientific">Cryptosporidium hominis</name>
    <dbReference type="NCBI Taxonomy" id="237895"/>
    <lineage>
        <taxon>Eukaryota</taxon>
        <taxon>Sar</taxon>
        <taxon>Alveolata</taxon>
        <taxon>Apicomplexa</taxon>
        <taxon>Conoidasida</taxon>
        <taxon>Coccidia</taxon>
        <taxon>Eucoccidiorida</taxon>
        <taxon>Eimeriorina</taxon>
        <taxon>Cryptosporidiidae</taxon>
        <taxon>Cryptosporidium</taxon>
    </lineage>
</organism>
<evidence type="ECO:0000313" key="6">
    <source>
        <dbReference type="EMBL" id="PPS97155.1"/>
    </source>
</evidence>
<dbReference type="InterPro" id="IPR038579">
    <property type="entry name" value="Ribosomal_eS21_sf"/>
</dbReference>
<protein>
    <recommendedName>
        <fullName evidence="4">40S ribosomal protein S21</fullName>
    </recommendedName>
</protein>
<dbReference type="GO" id="GO:0022626">
    <property type="term" value="C:cytosolic ribosome"/>
    <property type="evidence" value="ECO:0007669"/>
    <property type="project" value="UniProtKB-ARBA"/>
</dbReference>
<dbReference type="InterPro" id="IPR001931">
    <property type="entry name" value="Ribosomal_eS21"/>
</dbReference>
<dbReference type="VEuPathDB" id="CryptoDB:CHUDEA1_300"/>
<name>A0A0S4TCB7_CRYHO</name>
<evidence type="ECO:0000313" key="5">
    <source>
        <dbReference type="EMBL" id="CUV03971.1"/>
    </source>
</evidence>
<evidence type="ECO:0000256" key="2">
    <source>
        <dbReference type="ARBA" id="ARBA00022980"/>
    </source>
</evidence>
<reference evidence="5" key="2">
    <citation type="submission" date="2015-08" db="EMBL/GenBank/DDBJ databases">
        <authorList>
            <person name="Babu N.S."/>
            <person name="Beckwith C.J."/>
            <person name="Beseler K.G."/>
            <person name="Brison A."/>
            <person name="Carone J.V."/>
            <person name="Caskin T.P."/>
            <person name="Diamond M."/>
            <person name="Durham M.E."/>
            <person name="Foxe J.M."/>
            <person name="Go M."/>
            <person name="Henderson B.A."/>
            <person name="Jones I.B."/>
            <person name="McGettigan J.A."/>
            <person name="Micheletti S.J."/>
            <person name="Nasrallah M.E."/>
            <person name="Ortiz D."/>
            <person name="Piller C.R."/>
            <person name="Privatt S.R."/>
            <person name="Schneider S.L."/>
            <person name="Sharp S."/>
            <person name="Smith T.C."/>
            <person name="Stanton J.D."/>
            <person name="Ullery H.E."/>
            <person name="Wilson R.J."/>
            <person name="Serrano M.G."/>
            <person name="Buck G."/>
            <person name="Lee V."/>
            <person name="Wang Y."/>
            <person name="Carvalho R."/>
            <person name="Voegtly L."/>
            <person name="Shi R."/>
            <person name="Duckworth R."/>
            <person name="Johnson A."/>
            <person name="Loviza R."/>
            <person name="Walstead R."/>
            <person name="Shah Z."/>
            <person name="Kiflezghi M."/>
            <person name="Wade K."/>
            <person name="Ball S.L."/>
            <person name="Bradley K.W."/>
            <person name="Asai D.J."/>
            <person name="Bowman C.A."/>
            <person name="Russell D.A."/>
            <person name="Pope W.H."/>
            <person name="Jacobs-Sera D."/>
            <person name="Hendrix R.W."/>
            <person name="Hatfull G.F."/>
        </authorList>
    </citation>
    <scope>NUCLEOTIDE SEQUENCE [LARGE SCALE GENOMIC DNA]</scope>
</reference>
<dbReference type="InterPro" id="IPR018279">
    <property type="entry name" value="Ribosomal_eS21_CS"/>
</dbReference>
<keyword evidence="2 4" id="KW-0689">Ribosomal protein</keyword>
<dbReference type="Pfam" id="PF01249">
    <property type="entry name" value="Ribosomal_S21e"/>
    <property type="match status" value="1"/>
</dbReference>
<keyword evidence="7" id="KW-1185">Reference proteome</keyword>
<dbReference type="Gene3D" id="3.30.1230.20">
    <property type="match status" value="1"/>
</dbReference>
<gene>
    <name evidence="5" type="ORF">CHUDEA1_300</name>
    <name evidence="6" type="ORF">GY17_00001027</name>
</gene>
<dbReference type="VEuPathDB" id="CryptoDB:GY17_00001027"/>
<dbReference type="GO" id="GO:1990904">
    <property type="term" value="C:ribonucleoprotein complex"/>
    <property type="evidence" value="ECO:0007669"/>
    <property type="project" value="UniProtKB-KW"/>
</dbReference>
<dbReference type="AlphaFoldDB" id="A0A0S4TCB7"/>
<dbReference type="VEuPathDB" id="CryptoDB:ChTU502y2012_302g0150"/>
<dbReference type="PROSITE" id="PS00996">
    <property type="entry name" value="RIBOSOMAL_S21E"/>
    <property type="match status" value="1"/>
</dbReference>
<evidence type="ECO:0000256" key="1">
    <source>
        <dbReference type="ARBA" id="ARBA00010228"/>
    </source>
</evidence>
<sequence>MQNIEGKIVDLYIPRKCSATKRLIPSKEHGAVQIDVALVDDEGVATGQVVSFAISGAVRQRGESDACLNRLFNEKQMLSFSK</sequence>
<dbReference type="GO" id="GO:0006412">
    <property type="term" value="P:translation"/>
    <property type="evidence" value="ECO:0007669"/>
    <property type="project" value="InterPro"/>
</dbReference>
<dbReference type="Proteomes" id="UP001429100">
    <property type="component" value="Unassembled WGS sequence"/>
</dbReference>
<accession>A0A0S4TCB7</accession>
<dbReference type="Proteomes" id="UP000199752">
    <property type="component" value="Chromosome 1"/>
</dbReference>
<reference evidence="6 7" key="1">
    <citation type="submission" date="2014-11" db="EMBL/GenBank/DDBJ databases">
        <title>Comparative genomic analysis of Cryptosporidium hominis reveals occurrence of genetic recombination in virulent subtypes.</title>
        <authorList>
            <person name="Guo Y."/>
            <person name="Tang K."/>
            <person name="Frace M."/>
            <person name="Li N."/>
            <person name="Roellig D.M."/>
            <person name="Sammons S."/>
            <person name="Knipe K."/>
            <person name="Rowe L."/>
            <person name="Feng Y."/>
            <person name="Xiao L."/>
        </authorList>
    </citation>
    <scope>NUCLEOTIDE SEQUENCE [LARGE SCALE GENOMIC DNA]</scope>
    <source>
        <strain evidence="6">30976</strain>
    </source>
</reference>
<dbReference type="PANTHER" id="PTHR10442">
    <property type="entry name" value="40S RIBOSOMAL PROTEIN S21"/>
    <property type="match status" value="1"/>
</dbReference>
<dbReference type="FunFam" id="3.30.1230.20:FF:000001">
    <property type="entry name" value="40S ribosomal protein S21"/>
    <property type="match status" value="1"/>
</dbReference>
<reference evidence="6 7" key="3">
    <citation type="submission" date="2017-10" db="EMBL/GenBank/DDBJ databases">
        <title>Consistent, comparative and evidence-based genome annotation and re-annotation for the closely-related species, Cryptosporidium parvum, C. hominis and C. tyzzeri.</title>
        <authorList>
            <person name="Baptista R.P."/>
            <person name="Li Y."/>
            <person name="Sateriale A."/>
            <person name="Striepen B."/>
            <person name="Kissinger J.C."/>
        </authorList>
    </citation>
    <scope>NUCLEOTIDE SEQUENCE [LARGE SCALE GENOMIC DNA]</scope>
    <source>
        <strain evidence="6">30976</strain>
    </source>
</reference>
<evidence type="ECO:0000256" key="3">
    <source>
        <dbReference type="ARBA" id="ARBA00023274"/>
    </source>
</evidence>
<dbReference type="EMBL" id="LN877947">
    <property type="protein sequence ID" value="CUV03971.1"/>
    <property type="molecule type" value="Genomic_DNA"/>
</dbReference>